<feature type="compositionally biased region" description="Polar residues" evidence="1">
    <location>
        <begin position="159"/>
        <end position="175"/>
    </location>
</feature>
<accession>A0AAW1PXK4</accession>
<dbReference type="EMBL" id="JALJOQ010000006">
    <property type="protein sequence ID" value="KAK9812579.1"/>
    <property type="molecule type" value="Genomic_DNA"/>
</dbReference>
<comment type="caution">
    <text evidence="2">The sequence shown here is derived from an EMBL/GenBank/DDBJ whole genome shotgun (WGS) entry which is preliminary data.</text>
</comment>
<feature type="compositionally biased region" description="Low complexity" evidence="1">
    <location>
        <begin position="192"/>
        <end position="210"/>
    </location>
</feature>
<keyword evidence="3" id="KW-1185">Reference proteome</keyword>
<sequence length="210" mass="22408">MALQATKEPAAVPSAGSLVPGLPGPEDDLLLDLVVRARRREQGSARGAPAKIAELDAQLDALAAVNVPNAAARWQPDSVIRQERKRRQEAADVQAALVLAATSPAPTTAAAKRLSQLLAQREQEVQRILHQDDSGLLDNNPFRLAEMMSEEEQPALGDTTLSSALQGKCSSTQLPSPEATPEQRSHGSPLQRSPSRMCRRSSSSSPIKEG</sequence>
<feature type="region of interest" description="Disordered" evidence="1">
    <location>
        <begin position="1"/>
        <end position="25"/>
    </location>
</feature>
<name>A0AAW1PXK4_9CHLO</name>
<organism evidence="2 3">
    <name type="scientific">Symbiochloris irregularis</name>
    <dbReference type="NCBI Taxonomy" id="706552"/>
    <lineage>
        <taxon>Eukaryota</taxon>
        <taxon>Viridiplantae</taxon>
        <taxon>Chlorophyta</taxon>
        <taxon>core chlorophytes</taxon>
        <taxon>Trebouxiophyceae</taxon>
        <taxon>Trebouxiales</taxon>
        <taxon>Trebouxiaceae</taxon>
        <taxon>Symbiochloris</taxon>
    </lineage>
</organism>
<dbReference type="Proteomes" id="UP001465755">
    <property type="component" value="Unassembled WGS sequence"/>
</dbReference>
<protein>
    <recommendedName>
        <fullName evidence="4">Fibrous sheath-interacting protein 1</fullName>
    </recommendedName>
</protein>
<reference evidence="2 3" key="1">
    <citation type="journal article" date="2024" name="Nat. Commun.">
        <title>Phylogenomics reveals the evolutionary origins of lichenization in chlorophyte algae.</title>
        <authorList>
            <person name="Puginier C."/>
            <person name="Libourel C."/>
            <person name="Otte J."/>
            <person name="Skaloud P."/>
            <person name="Haon M."/>
            <person name="Grisel S."/>
            <person name="Petersen M."/>
            <person name="Berrin J.G."/>
            <person name="Delaux P.M."/>
            <person name="Dal Grande F."/>
            <person name="Keller J."/>
        </authorList>
    </citation>
    <scope>NUCLEOTIDE SEQUENCE [LARGE SCALE GENOMIC DNA]</scope>
    <source>
        <strain evidence="2 3">SAG 2036</strain>
    </source>
</reference>
<dbReference type="AlphaFoldDB" id="A0AAW1PXK4"/>
<evidence type="ECO:0000256" key="1">
    <source>
        <dbReference type="SAM" id="MobiDB-lite"/>
    </source>
</evidence>
<proteinExistence type="predicted"/>
<feature type="region of interest" description="Disordered" evidence="1">
    <location>
        <begin position="150"/>
        <end position="210"/>
    </location>
</feature>
<evidence type="ECO:0000313" key="3">
    <source>
        <dbReference type="Proteomes" id="UP001465755"/>
    </source>
</evidence>
<evidence type="ECO:0000313" key="2">
    <source>
        <dbReference type="EMBL" id="KAK9812579.1"/>
    </source>
</evidence>
<evidence type="ECO:0008006" key="4">
    <source>
        <dbReference type="Google" id="ProtNLM"/>
    </source>
</evidence>
<gene>
    <name evidence="2" type="ORF">WJX73_010168</name>
</gene>